<dbReference type="AlphaFoldDB" id="V9IG82"/>
<dbReference type="EMBL" id="JR045952">
    <property type="protein sequence ID" value="AEY60093.1"/>
    <property type="molecule type" value="mRNA"/>
</dbReference>
<accession>V9IG82</accession>
<proteinExistence type="evidence at transcript level"/>
<organism evidence="1">
    <name type="scientific">Apis cerana</name>
    <name type="common">Indian honeybee</name>
    <dbReference type="NCBI Taxonomy" id="7461"/>
    <lineage>
        <taxon>Eukaryota</taxon>
        <taxon>Metazoa</taxon>
        <taxon>Ecdysozoa</taxon>
        <taxon>Arthropoda</taxon>
        <taxon>Hexapoda</taxon>
        <taxon>Insecta</taxon>
        <taxon>Pterygota</taxon>
        <taxon>Neoptera</taxon>
        <taxon>Endopterygota</taxon>
        <taxon>Hymenoptera</taxon>
        <taxon>Apocrita</taxon>
        <taxon>Aculeata</taxon>
        <taxon>Apoidea</taxon>
        <taxon>Anthophila</taxon>
        <taxon>Apidae</taxon>
        <taxon>Apis</taxon>
    </lineage>
</organism>
<protein>
    <submittedName>
        <fullName evidence="1">Laminin subunit alpha-5-like protein</fullName>
    </submittedName>
</protein>
<evidence type="ECO:0000313" key="1">
    <source>
        <dbReference type="EMBL" id="AEY60093.1"/>
    </source>
</evidence>
<reference evidence="1" key="1">
    <citation type="submission" date="2011-11" db="EMBL/GenBank/DDBJ databases">
        <title>Decoding the brain transcriptome of the Eastern honeybee (Apis cerana) based on pyrosequencing.</title>
        <authorList>
            <person name="Sun L."/>
            <person name="Zheng H."/>
            <person name="Wang Y."/>
            <person name="Xie X."/>
            <person name="Zhu Y."/>
            <person name="Gu W."/>
            <person name="Wang S."/>
        </authorList>
    </citation>
    <scope>NUCLEOTIDE SEQUENCE</scope>
    <source>
        <tissue evidence="1">Brain</tissue>
    </source>
</reference>
<gene>
    <name evidence="1" type="ORF">ACCB07173</name>
</gene>
<sequence length="170" mass="19015">MDAAVLTPTHIPQLATGVEICKCPPEYNSTSCQDPSIGYYRWYKNTTVTSTIVIDLVGEAKACQCNGRSNICNIETGYCLNCRGNTAGQDAIFARTVSTGMPTWLQTVPLPASGQKIFEYLHDSRQHGADLRLQTWLHREEMRAMLARILRIPSSARWKMHAVRMQPAEV</sequence>
<name>V9IG82_APICE</name>